<name>A0AAV1IGZ2_9CHLO</name>
<dbReference type="GO" id="GO:0060271">
    <property type="term" value="P:cilium assembly"/>
    <property type="evidence" value="ECO:0007669"/>
    <property type="project" value="TreeGrafter"/>
</dbReference>
<keyword evidence="6" id="KW-0653">Protein transport</keyword>
<keyword evidence="8" id="KW-0206">Cytoskeleton</keyword>
<evidence type="ECO:0000259" key="12">
    <source>
        <dbReference type="PROSITE" id="PS50206"/>
    </source>
</evidence>
<feature type="region of interest" description="Disordered" evidence="11">
    <location>
        <begin position="270"/>
        <end position="293"/>
    </location>
</feature>
<dbReference type="InterPro" id="IPR051889">
    <property type="entry name" value="CEP41"/>
</dbReference>
<keyword evidence="4" id="KW-0963">Cytoplasm</keyword>
<evidence type="ECO:0000256" key="10">
    <source>
        <dbReference type="ARBA" id="ARBA00038465"/>
    </source>
</evidence>
<organism evidence="13 14">
    <name type="scientific">Coccomyxa viridis</name>
    <dbReference type="NCBI Taxonomy" id="1274662"/>
    <lineage>
        <taxon>Eukaryota</taxon>
        <taxon>Viridiplantae</taxon>
        <taxon>Chlorophyta</taxon>
        <taxon>core chlorophytes</taxon>
        <taxon>Trebouxiophyceae</taxon>
        <taxon>Trebouxiophyceae incertae sedis</taxon>
        <taxon>Coccomyxaceae</taxon>
        <taxon>Coccomyxa</taxon>
    </lineage>
</organism>
<evidence type="ECO:0000256" key="11">
    <source>
        <dbReference type="SAM" id="MobiDB-lite"/>
    </source>
</evidence>
<keyword evidence="7" id="KW-0969">Cilium</keyword>
<accession>A0AAV1IGZ2</accession>
<evidence type="ECO:0000313" key="13">
    <source>
        <dbReference type="EMBL" id="CAK0785472.1"/>
    </source>
</evidence>
<reference evidence="13 14" key="1">
    <citation type="submission" date="2023-10" db="EMBL/GenBank/DDBJ databases">
        <authorList>
            <person name="Maclean D."/>
            <person name="Macfadyen A."/>
        </authorList>
    </citation>
    <scope>NUCLEOTIDE SEQUENCE [LARGE SCALE GENOMIC DNA]</scope>
</reference>
<dbReference type="EMBL" id="CAUYUE010000012">
    <property type="protein sequence ID" value="CAK0785472.1"/>
    <property type="molecule type" value="Genomic_DNA"/>
</dbReference>
<proteinExistence type="inferred from homology"/>
<evidence type="ECO:0000256" key="5">
    <source>
        <dbReference type="ARBA" id="ARBA00022794"/>
    </source>
</evidence>
<dbReference type="Proteomes" id="UP001314263">
    <property type="component" value="Unassembled WGS sequence"/>
</dbReference>
<feature type="domain" description="Rhodanese" evidence="12">
    <location>
        <begin position="113"/>
        <end position="205"/>
    </location>
</feature>
<evidence type="ECO:0000256" key="7">
    <source>
        <dbReference type="ARBA" id="ARBA00023069"/>
    </source>
</evidence>
<evidence type="ECO:0000256" key="3">
    <source>
        <dbReference type="ARBA" id="ARBA00022448"/>
    </source>
</evidence>
<dbReference type="AlphaFoldDB" id="A0AAV1IGZ2"/>
<evidence type="ECO:0000256" key="4">
    <source>
        <dbReference type="ARBA" id="ARBA00022490"/>
    </source>
</evidence>
<dbReference type="Gene3D" id="3.40.250.10">
    <property type="entry name" value="Rhodanese-like domain"/>
    <property type="match status" value="1"/>
</dbReference>
<comment type="similarity">
    <text evidence="10">Belongs to the CEP41 family.</text>
</comment>
<dbReference type="PANTHER" id="PTHR44390:SF1">
    <property type="entry name" value="CENTROSOMAL PROTEIN OF 41 KDA"/>
    <property type="match status" value="1"/>
</dbReference>
<dbReference type="PROSITE" id="PS50206">
    <property type="entry name" value="RHODANESE_3"/>
    <property type="match status" value="1"/>
</dbReference>
<evidence type="ECO:0000256" key="6">
    <source>
        <dbReference type="ARBA" id="ARBA00022927"/>
    </source>
</evidence>
<keyword evidence="5" id="KW-0970">Cilium biogenesis/degradation</keyword>
<evidence type="ECO:0000256" key="1">
    <source>
        <dbReference type="ARBA" id="ARBA00004120"/>
    </source>
</evidence>
<keyword evidence="14" id="KW-1185">Reference proteome</keyword>
<comment type="caution">
    <text evidence="13">The sequence shown here is derived from an EMBL/GenBank/DDBJ whole genome shotgun (WGS) entry which is preliminary data.</text>
</comment>
<dbReference type="SMART" id="SM00450">
    <property type="entry name" value="RHOD"/>
    <property type="match status" value="1"/>
</dbReference>
<dbReference type="InterPro" id="IPR001763">
    <property type="entry name" value="Rhodanese-like_dom"/>
</dbReference>
<evidence type="ECO:0000256" key="9">
    <source>
        <dbReference type="ARBA" id="ARBA00023273"/>
    </source>
</evidence>
<dbReference type="GO" id="GO:0015031">
    <property type="term" value="P:protein transport"/>
    <property type="evidence" value="ECO:0007669"/>
    <property type="project" value="UniProtKB-KW"/>
</dbReference>
<evidence type="ECO:0000256" key="2">
    <source>
        <dbReference type="ARBA" id="ARBA00004300"/>
    </source>
</evidence>
<keyword evidence="9" id="KW-0966">Cell projection</keyword>
<dbReference type="Pfam" id="PF00581">
    <property type="entry name" value="Rhodanese"/>
    <property type="match status" value="1"/>
</dbReference>
<evidence type="ECO:0000313" key="14">
    <source>
        <dbReference type="Proteomes" id="UP001314263"/>
    </source>
</evidence>
<dbReference type="GO" id="GO:0036064">
    <property type="term" value="C:ciliary basal body"/>
    <property type="evidence" value="ECO:0007669"/>
    <property type="project" value="TreeGrafter"/>
</dbReference>
<gene>
    <name evidence="13" type="ORF">CVIRNUC_008681</name>
</gene>
<keyword evidence="3" id="KW-0813">Transport</keyword>
<dbReference type="SUPFAM" id="SSF52821">
    <property type="entry name" value="Rhodanese/Cell cycle control phosphatase"/>
    <property type="match status" value="1"/>
</dbReference>
<sequence>MHNPCTLEPSGDLSKLRKVMLCLCRGCGSSIIAMPAWTKPLAAGIKEKRTSVSSRYQGVRSVIDSGFNELRAKAQNADARPQARFQHGEPFKRIKARQMADIITGRISGICSLVLDVREAEGFNECHLMGAASYPARLLSRAVNPLSNEVLEHVNAEDSIIVLYDWEGNTAGPACALLSEKGVENVMLLHGGMRAFARKHPDLLEGQAPTLASPRYAASSVGSTVSQAVNCSAAVRRARQHMSQQSERGAWPSETSLLIVPPRLGRGSFAKPLEPLHLGQPSQTASATAGPWK</sequence>
<dbReference type="PANTHER" id="PTHR44390">
    <property type="entry name" value="CENTROSOMAL PROTEIN OF 41 KDA"/>
    <property type="match status" value="1"/>
</dbReference>
<comment type="subcellular location">
    <subcellularLocation>
        <location evidence="1">Cytoplasm</location>
        <location evidence="1">Cytoskeleton</location>
        <location evidence="1">Cilium basal body</location>
    </subcellularLocation>
    <subcellularLocation>
        <location evidence="2">Cytoplasm</location>
        <location evidence="2">Cytoskeleton</location>
        <location evidence="2">Microtubule organizing center</location>
        <location evidence="2">Centrosome</location>
    </subcellularLocation>
</comment>
<dbReference type="InterPro" id="IPR036873">
    <property type="entry name" value="Rhodanese-like_dom_sf"/>
</dbReference>
<dbReference type="CDD" id="cd00158">
    <property type="entry name" value="RHOD"/>
    <property type="match status" value="1"/>
</dbReference>
<evidence type="ECO:0000256" key="8">
    <source>
        <dbReference type="ARBA" id="ARBA00023212"/>
    </source>
</evidence>
<protein>
    <recommendedName>
        <fullName evidence="12">Rhodanese domain-containing protein</fullName>
    </recommendedName>
</protein>